<reference evidence="2 3" key="1">
    <citation type="submission" date="2014-04" db="EMBL/GenBank/DDBJ databases">
        <authorList>
            <consortium name="DOE Joint Genome Institute"/>
            <person name="Kuo A."/>
            <person name="Zuccaro A."/>
            <person name="Kohler A."/>
            <person name="Nagy L.G."/>
            <person name="Floudas D."/>
            <person name="Copeland A."/>
            <person name="Barry K.W."/>
            <person name="Cichocki N."/>
            <person name="Veneault-Fourrey C."/>
            <person name="LaButti K."/>
            <person name="Lindquist E.A."/>
            <person name="Lipzen A."/>
            <person name="Lundell T."/>
            <person name="Morin E."/>
            <person name="Murat C."/>
            <person name="Sun H."/>
            <person name="Tunlid A."/>
            <person name="Henrissat B."/>
            <person name="Grigoriev I.V."/>
            <person name="Hibbett D.S."/>
            <person name="Martin F."/>
            <person name="Nordberg H.P."/>
            <person name="Cantor M.N."/>
            <person name="Hua S.X."/>
        </authorList>
    </citation>
    <scope>NUCLEOTIDE SEQUENCE [LARGE SCALE GENOMIC DNA]</scope>
    <source>
        <strain evidence="2 3">MAFF 305830</strain>
    </source>
</reference>
<keyword evidence="3" id="KW-1185">Reference proteome</keyword>
<sequence length="140" mass="16298">MQWGCLRFPWIKRRRQNHIGPAGKTEAATSGTTIPQPHLASDVVLESSNHRYPPPPLPSQPRRTQALRYRQLLQQRLQKYQGQSMFNIDCNGPQHAQLWKASFYLGSTMIGESNWFDDRDAAKEEAAMHALEWLNEHRYR</sequence>
<accession>A0A0C3ASE0</accession>
<reference evidence="3" key="2">
    <citation type="submission" date="2015-01" db="EMBL/GenBank/DDBJ databases">
        <title>Evolutionary Origins and Diversification of the Mycorrhizal Mutualists.</title>
        <authorList>
            <consortium name="DOE Joint Genome Institute"/>
            <consortium name="Mycorrhizal Genomics Consortium"/>
            <person name="Kohler A."/>
            <person name="Kuo A."/>
            <person name="Nagy L.G."/>
            <person name="Floudas D."/>
            <person name="Copeland A."/>
            <person name="Barry K.W."/>
            <person name="Cichocki N."/>
            <person name="Veneault-Fourrey C."/>
            <person name="LaButti K."/>
            <person name="Lindquist E.A."/>
            <person name="Lipzen A."/>
            <person name="Lundell T."/>
            <person name="Morin E."/>
            <person name="Murat C."/>
            <person name="Riley R."/>
            <person name="Ohm R."/>
            <person name="Sun H."/>
            <person name="Tunlid A."/>
            <person name="Henrissat B."/>
            <person name="Grigoriev I.V."/>
            <person name="Hibbett D.S."/>
            <person name="Martin F."/>
        </authorList>
    </citation>
    <scope>NUCLEOTIDE SEQUENCE [LARGE SCALE GENOMIC DNA]</scope>
    <source>
        <strain evidence="3">MAFF 305830</strain>
    </source>
</reference>
<dbReference type="Proteomes" id="UP000054097">
    <property type="component" value="Unassembled WGS sequence"/>
</dbReference>
<gene>
    <name evidence="2" type="ORF">M408DRAFT_28311</name>
</gene>
<proteinExistence type="predicted"/>
<dbReference type="AlphaFoldDB" id="A0A0C3ASE0"/>
<organism evidence="2 3">
    <name type="scientific">Serendipita vermifera MAFF 305830</name>
    <dbReference type="NCBI Taxonomy" id="933852"/>
    <lineage>
        <taxon>Eukaryota</taxon>
        <taxon>Fungi</taxon>
        <taxon>Dikarya</taxon>
        <taxon>Basidiomycota</taxon>
        <taxon>Agaricomycotina</taxon>
        <taxon>Agaricomycetes</taxon>
        <taxon>Sebacinales</taxon>
        <taxon>Serendipitaceae</taxon>
        <taxon>Serendipita</taxon>
    </lineage>
</organism>
<dbReference type="HOGENOM" id="CLU_152732_0_0_1"/>
<name>A0A0C3ASE0_SERVB</name>
<evidence type="ECO:0008006" key="4">
    <source>
        <dbReference type="Google" id="ProtNLM"/>
    </source>
</evidence>
<feature type="region of interest" description="Disordered" evidence="1">
    <location>
        <begin position="17"/>
        <end position="37"/>
    </location>
</feature>
<dbReference type="SUPFAM" id="SSF54768">
    <property type="entry name" value="dsRNA-binding domain-like"/>
    <property type="match status" value="1"/>
</dbReference>
<evidence type="ECO:0000313" key="2">
    <source>
        <dbReference type="EMBL" id="KIM22959.1"/>
    </source>
</evidence>
<evidence type="ECO:0000313" key="3">
    <source>
        <dbReference type="Proteomes" id="UP000054097"/>
    </source>
</evidence>
<dbReference type="EMBL" id="KN824345">
    <property type="protein sequence ID" value="KIM22959.1"/>
    <property type="molecule type" value="Genomic_DNA"/>
</dbReference>
<dbReference type="Gene3D" id="3.30.160.20">
    <property type="match status" value="1"/>
</dbReference>
<evidence type="ECO:0000256" key="1">
    <source>
        <dbReference type="SAM" id="MobiDB-lite"/>
    </source>
</evidence>
<protein>
    <recommendedName>
        <fullName evidence="4">DRBM domain-containing protein</fullName>
    </recommendedName>
</protein>